<organism evidence="1 2">
    <name type="scientific">Basidiobolus ranarum</name>
    <dbReference type="NCBI Taxonomy" id="34480"/>
    <lineage>
        <taxon>Eukaryota</taxon>
        <taxon>Fungi</taxon>
        <taxon>Fungi incertae sedis</taxon>
        <taxon>Zoopagomycota</taxon>
        <taxon>Entomophthoromycotina</taxon>
        <taxon>Basidiobolomycetes</taxon>
        <taxon>Basidiobolales</taxon>
        <taxon>Basidiobolaceae</taxon>
        <taxon>Basidiobolus</taxon>
    </lineage>
</organism>
<evidence type="ECO:0000313" key="1">
    <source>
        <dbReference type="EMBL" id="KAK9659848.1"/>
    </source>
</evidence>
<keyword evidence="2" id="KW-1185">Reference proteome</keyword>
<sequence>MVVETFKDPEKNMDGKYYYRFFEEMFSVDIILIDVTKSKGYDIYIPNDGKYLWEQKFDRGIIIFRNQTKLYHETKITYEPVVSAKGETVFTNDDELYSSLMDTKRSLLLNPKIVPGKDAFLSHDLDHPVEIGTRKVKAQYINKDGICVAIQWDDGTFQRCFSRPLWKVPMLDNQPWNPLKEHLNFMNDIRKNLGLKRKYWRSSGDKVVYLPNRQTMENYRMWLYNANK</sequence>
<dbReference type="EMBL" id="JASJQH010012768">
    <property type="protein sequence ID" value="KAK9659848.1"/>
    <property type="molecule type" value="Genomic_DNA"/>
</dbReference>
<protein>
    <submittedName>
        <fullName evidence="1">Uncharacterized protein</fullName>
    </submittedName>
</protein>
<dbReference type="Proteomes" id="UP001479436">
    <property type="component" value="Unassembled WGS sequence"/>
</dbReference>
<gene>
    <name evidence="1" type="ORF">K7432_018398</name>
</gene>
<name>A0ABR2VJ17_9FUNG</name>
<accession>A0ABR2VJ17</accession>
<evidence type="ECO:0000313" key="2">
    <source>
        <dbReference type="Proteomes" id="UP001479436"/>
    </source>
</evidence>
<comment type="caution">
    <text evidence="1">The sequence shown here is derived from an EMBL/GenBank/DDBJ whole genome shotgun (WGS) entry which is preliminary data.</text>
</comment>
<reference evidence="1 2" key="1">
    <citation type="submission" date="2023-04" db="EMBL/GenBank/DDBJ databases">
        <title>Genome of Basidiobolus ranarum AG-B5.</title>
        <authorList>
            <person name="Stajich J.E."/>
            <person name="Carter-House D."/>
            <person name="Gryganskyi A."/>
        </authorList>
    </citation>
    <scope>NUCLEOTIDE SEQUENCE [LARGE SCALE GENOMIC DNA]</scope>
    <source>
        <strain evidence="1 2">AG-B5</strain>
    </source>
</reference>
<proteinExistence type="predicted"/>